<feature type="transmembrane region" description="Helical" evidence="1">
    <location>
        <begin position="334"/>
        <end position="353"/>
    </location>
</feature>
<feature type="transmembrane region" description="Helical" evidence="1">
    <location>
        <begin position="958"/>
        <end position="978"/>
    </location>
</feature>
<dbReference type="Proteomes" id="UP000071641">
    <property type="component" value="Unassembled WGS sequence"/>
</dbReference>
<feature type="transmembrane region" description="Helical" evidence="1">
    <location>
        <begin position="430"/>
        <end position="452"/>
    </location>
</feature>
<dbReference type="Gene3D" id="1.20.1640.10">
    <property type="entry name" value="Multidrug efflux transporter AcrB transmembrane domain"/>
    <property type="match status" value="2"/>
</dbReference>
<dbReference type="InterPro" id="IPR001036">
    <property type="entry name" value="Acrflvin-R"/>
</dbReference>
<dbReference type="Gene3D" id="3.30.2090.10">
    <property type="entry name" value="Multidrug efflux transporter AcrB TolC docking domain, DN and DC subdomains"/>
    <property type="match status" value="2"/>
</dbReference>
<feature type="transmembrane region" description="Helical" evidence="1">
    <location>
        <begin position="458"/>
        <end position="481"/>
    </location>
</feature>
<organism evidence="2 3">
    <name type="scientific">Grimontia celer</name>
    <dbReference type="NCBI Taxonomy" id="1796497"/>
    <lineage>
        <taxon>Bacteria</taxon>
        <taxon>Pseudomonadati</taxon>
        <taxon>Pseudomonadota</taxon>
        <taxon>Gammaproteobacteria</taxon>
        <taxon>Vibrionales</taxon>
        <taxon>Vibrionaceae</taxon>
        <taxon>Grimontia</taxon>
    </lineage>
</organism>
<dbReference type="OrthoDB" id="9757940at2"/>
<keyword evidence="1" id="KW-0812">Transmembrane</keyword>
<gene>
    <name evidence="2" type="primary">czcA_3</name>
    <name evidence="2" type="ORF">GCE9029_03207</name>
</gene>
<dbReference type="RefSeq" id="WP_062664646.1">
    <property type="nucleotide sequence ID" value="NZ_FIZX01000002.1"/>
</dbReference>
<dbReference type="Gene3D" id="3.30.70.1320">
    <property type="entry name" value="Multidrug efflux transporter AcrB pore domain like"/>
    <property type="match status" value="1"/>
</dbReference>
<dbReference type="SUPFAM" id="SSF82714">
    <property type="entry name" value="Multidrug efflux transporter AcrB TolC docking domain, DN and DC subdomains"/>
    <property type="match status" value="2"/>
</dbReference>
<proteinExistence type="predicted"/>
<dbReference type="SUPFAM" id="SSF82693">
    <property type="entry name" value="Multidrug efflux transporter AcrB pore domain, PN1, PN2, PC1 and PC2 subdomains"/>
    <property type="match status" value="2"/>
</dbReference>
<name>A0A128F7P9_9GAMM</name>
<dbReference type="InterPro" id="IPR027463">
    <property type="entry name" value="AcrB_DN_DC_subdom"/>
</dbReference>
<evidence type="ECO:0000313" key="3">
    <source>
        <dbReference type="Proteomes" id="UP000071641"/>
    </source>
</evidence>
<reference evidence="3" key="1">
    <citation type="submission" date="2016-02" db="EMBL/GenBank/DDBJ databases">
        <authorList>
            <person name="Rodrigo-Torres Lidia"/>
            <person name="Arahal R.David."/>
        </authorList>
    </citation>
    <scope>NUCLEOTIDE SEQUENCE [LARGE SCALE GENOMIC DNA]</scope>
    <source>
        <strain evidence="3">CECT 9029</strain>
    </source>
</reference>
<feature type="transmembrane region" description="Helical" evidence="1">
    <location>
        <begin position="522"/>
        <end position="542"/>
    </location>
</feature>
<dbReference type="Gene3D" id="3.30.70.1440">
    <property type="entry name" value="Multidrug efflux transporter AcrB pore domain"/>
    <property type="match status" value="1"/>
</dbReference>
<accession>A0A128F7P9</accession>
<keyword evidence="1" id="KW-0472">Membrane</keyword>
<dbReference type="GO" id="GO:0005886">
    <property type="term" value="C:plasma membrane"/>
    <property type="evidence" value="ECO:0007669"/>
    <property type="project" value="TreeGrafter"/>
</dbReference>
<keyword evidence="1" id="KW-1133">Transmembrane helix</keyword>
<feature type="transmembrane region" description="Helical" evidence="1">
    <location>
        <begin position="387"/>
        <end position="409"/>
    </location>
</feature>
<dbReference type="Gene3D" id="3.30.70.1430">
    <property type="entry name" value="Multidrug efflux transporter AcrB pore domain"/>
    <property type="match status" value="2"/>
</dbReference>
<dbReference type="PANTHER" id="PTHR32063">
    <property type="match status" value="1"/>
</dbReference>
<dbReference type="PRINTS" id="PR00702">
    <property type="entry name" value="ACRIFLAVINRP"/>
</dbReference>
<feature type="transmembrane region" description="Helical" evidence="1">
    <location>
        <begin position="887"/>
        <end position="907"/>
    </location>
</feature>
<feature type="transmembrane region" description="Helical" evidence="1">
    <location>
        <begin position="913"/>
        <end position="937"/>
    </location>
</feature>
<feature type="transmembrane region" description="Helical" evidence="1">
    <location>
        <begin position="360"/>
        <end position="381"/>
    </location>
</feature>
<keyword evidence="3" id="KW-1185">Reference proteome</keyword>
<dbReference type="EMBL" id="FIZX01000002">
    <property type="protein sequence ID" value="CZF82404.1"/>
    <property type="molecule type" value="Genomic_DNA"/>
</dbReference>
<evidence type="ECO:0000256" key="1">
    <source>
        <dbReference type="SAM" id="Phobius"/>
    </source>
</evidence>
<feature type="transmembrane region" description="Helical" evidence="1">
    <location>
        <begin position="984"/>
        <end position="1006"/>
    </location>
</feature>
<dbReference type="AlphaFoldDB" id="A0A128F7P9"/>
<sequence>MRKLLKNTRLLVLFTVLLLVSGLSALSTLPRAEDPALTNRWATITTPYPGASAERVEALVTEELENELRSLDEIKLIESQSRPGISVITIELHDELTETEPVWSKVRDKLGDASPSLPSGALDPAFDNDHSNAFTYITALQWNDESQVDPLILGRYAKELAKRWRNLGGTEFVETHGAPDEEILVTLDIATASVLGQSALSISNSISAADAKNAAGELHNDLNRFQLEVAGELDSVDRVKRVPVAIDENGFLVRLEDVASVERAQAMPQSQIALIDGKPAVLVSARMQDTIRVDNWTTSADALIEAFRADLPSNISIEPIFKQARYTETRLSELVDSLLLGFGLVLIVLFVTLGFRSAILVALSLPIASAFTLALMSFTGLPINQMSVTGLIVSLGIMVDNAIVMVDTIQHYRQQGVKRLEAAVNAIKHLWLPLLGSTLTTILAFAPIFLMPGPAGEFVGAIAITVSFSLIGSYIVSHFLVSGFAARWLPSGESHQRWYQSGLTIPWLSGAFRASIRAAIRFPWLAIPIVFMVPFSGFWAAGQLTEQFFPPSDRDMFEVQVFLSPQASIHATLETTRHIEAVLEETEGVEQVGWVIGENFPSFYYNMMGRQRGAPNFAQAMVKAEDFRAANEMIPLLQGQLSEQFPHAQILVRKLEQGPPFNAPLEVRVYGPNLDRLRDISEGIRLLMASTPDVINTRETLQPGTPKIAVKVNEEASQLTGMSLSDIAMLLNASMSGIVQGSVVEETESVPVRVRVSDDSRTSINELNKLRLPLAGSEGQADLPISAIADLQIEPSRGAIPHRDGERVNVIEGYITAGVLPQTALNAFNAKLEQADLRLPPGYRIEFGGESAERNDSVNQLLANLTIVITLLIAVVVVSFNSFRLSAIIFLVGIQAAGLGLLSVWVFGYPFGFTVIIGLLGLVGLAINASIVILAELKSSPEAKAGDKEAIVEAVSSCGRHITSTTITTIGGFLPLILAGGGFWPPFAIAIAGGTLLTTLLSFYFVPAAFRVAVAFSPLDKPNSLEAAEA</sequence>
<feature type="transmembrane region" description="Helical" evidence="1">
    <location>
        <begin position="861"/>
        <end position="880"/>
    </location>
</feature>
<dbReference type="PANTHER" id="PTHR32063:SF18">
    <property type="entry name" value="CATION EFFLUX SYSTEM PROTEIN"/>
    <property type="match status" value="1"/>
</dbReference>
<dbReference type="STRING" id="1796497.GCE9029_03207"/>
<evidence type="ECO:0000313" key="2">
    <source>
        <dbReference type="EMBL" id="CZF82404.1"/>
    </source>
</evidence>
<protein>
    <submittedName>
        <fullName evidence="2">Cobalt-zinc-cadmium resistance protein CzcA</fullName>
    </submittedName>
</protein>
<dbReference type="Pfam" id="PF00873">
    <property type="entry name" value="ACR_tran"/>
    <property type="match status" value="1"/>
</dbReference>
<dbReference type="SUPFAM" id="SSF82866">
    <property type="entry name" value="Multidrug efflux transporter AcrB transmembrane domain"/>
    <property type="match status" value="2"/>
</dbReference>
<dbReference type="GO" id="GO:0042910">
    <property type="term" value="F:xenobiotic transmembrane transporter activity"/>
    <property type="evidence" value="ECO:0007669"/>
    <property type="project" value="TreeGrafter"/>
</dbReference>